<feature type="transmembrane region" description="Helical" evidence="1">
    <location>
        <begin position="111"/>
        <end position="135"/>
    </location>
</feature>
<feature type="transmembrane region" description="Helical" evidence="1">
    <location>
        <begin position="12"/>
        <end position="35"/>
    </location>
</feature>
<proteinExistence type="predicted"/>
<keyword evidence="1" id="KW-1133">Transmembrane helix</keyword>
<protein>
    <submittedName>
        <fullName evidence="3">Uncharacterized protein</fullName>
    </submittedName>
</protein>
<evidence type="ECO:0000313" key="5">
    <source>
        <dbReference type="Proteomes" id="UP000291995"/>
    </source>
</evidence>
<dbReference type="Proteomes" id="UP000291995">
    <property type="component" value="Chromosome"/>
</dbReference>
<evidence type="ECO:0000313" key="3">
    <source>
        <dbReference type="EMBL" id="QBK62025.1"/>
    </source>
</evidence>
<accession>A0AAP9CG83</accession>
<dbReference type="EMBL" id="CP024333">
    <property type="protein sequence ID" value="ATQ16034.1"/>
    <property type="molecule type" value="Genomic_DNA"/>
</dbReference>
<sequence length="143" mass="16523">MLKTNHSKIKGIIEVFILILQVISSLLILSALYGFTENTMFISNSSIKFMIAFIIFSPELCVSILTIHYILYEQFKILHNLITITKIFQIIMCTSLIILGLSLNLLYLYQIWSLVMLAKIVITYIIFNSIILILIKKKDKMTE</sequence>
<dbReference type="AlphaFoldDB" id="A0AAP9CG83"/>
<keyword evidence="4" id="KW-1185">Reference proteome</keyword>
<feature type="transmembrane region" description="Helical" evidence="1">
    <location>
        <begin position="84"/>
        <end position="105"/>
    </location>
</feature>
<dbReference type="Proteomes" id="UP000230633">
    <property type="component" value="Chromosome"/>
</dbReference>
<reference evidence="5" key="1">
    <citation type="submission" date="2019-03" db="EMBL/GenBank/DDBJ databases">
        <title>Whole genome sequencing of Borrelia miyamotoi strains isolated at the Russian territory.</title>
        <authorList>
            <person name="Kuleshov K.V."/>
            <person name="Platonov A.E."/>
            <person name="Goptar I.A."/>
            <person name="Shipulin G.A."/>
            <person name="Markelov M.L."/>
            <person name="Koetsveld J."/>
            <person name="Kolyasnikova N.M."/>
            <person name="Sarksyan D.S."/>
            <person name="Toporkova M.G."/>
            <person name="Hovius J.W."/>
        </authorList>
    </citation>
    <scope>NUCLEOTIDE SEQUENCE [LARGE SCALE GENOMIC DNA]</scope>
    <source>
        <strain evidence="2">Yekat-1</strain>
        <strain evidence="5">Yekat-76</strain>
    </source>
</reference>
<evidence type="ECO:0000313" key="4">
    <source>
        <dbReference type="Proteomes" id="UP000230633"/>
    </source>
</evidence>
<dbReference type="EMBL" id="CP036557">
    <property type="protein sequence ID" value="QBK62025.1"/>
    <property type="molecule type" value="Genomic_DNA"/>
</dbReference>
<organism evidence="3 5">
    <name type="scientific">Borrelia miyamotoi</name>
    <dbReference type="NCBI Taxonomy" id="47466"/>
    <lineage>
        <taxon>Bacteria</taxon>
        <taxon>Pseudomonadati</taxon>
        <taxon>Spirochaetota</taxon>
        <taxon>Spirochaetia</taxon>
        <taxon>Spirochaetales</taxon>
        <taxon>Borreliaceae</taxon>
        <taxon>Borrelia</taxon>
    </lineage>
</organism>
<name>A0AAP9CG83_9SPIR</name>
<keyword evidence="1" id="KW-0812">Transmembrane</keyword>
<evidence type="ECO:0000313" key="2">
    <source>
        <dbReference type="EMBL" id="ATQ16034.1"/>
    </source>
</evidence>
<gene>
    <name evidence="2" type="ORF">CNO13_02485</name>
    <name evidence="3" type="ORF">EZU67_02485</name>
</gene>
<feature type="transmembrane region" description="Helical" evidence="1">
    <location>
        <begin position="47"/>
        <end position="72"/>
    </location>
</feature>
<reference evidence="3" key="2">
    <citation type="submission" date="2022-12" db="EMBL/GenBank/DDBJ databases">
        <title>Whole genome sequencing of Borrelia miyamotoi strains isolated at the Russian territory.</title>
        <authorList>
            <person name="Kuleshov K.V."/>
            <person name="Platonov A.E."/>
            <person name="Goptar I.A."/>
            <person name="Shipulin G.A."/>
            <person name="Markelov M.L."/>
            <person name="Koetsveld J."/>
            <person name="Kolyasnikova N.M."/>
            <person name="Sarksyan D.S."/>
            <person name="Toporkova M.G."/>
            <person name="Hovius J.W."/>
        </authorList>
    </citation>
    <scope>NUCLEOTIDE SEQUENCE</scope>
    <source>
        <strain evidence="4">Yekat-1</strain>
        <strain evidence="3">Yekat-76</strain>
    </source>
</reference>
<evidence type="ECO:0000256" key="1">
    <source>
        <dbReference type="SAM" id="Phobius"/>
    </source>
</evidence>
<keyword evidence="1" id="KW-0472">Membrane</keyword>